<feature type="compositionally biased region" description="Low complexity" evidence="8">
    <location>
        <begin position="9"/>
        <end position="21"/>
    </location>
</feature>
<dbReference type="Proteomes" id="UP000789752">
    <property type="component" value="Unassembled WGS sequence"/>
</dbReference>
<comment type="subcellular location">
    <subcellularLocation>
        <location evidence="1">Cell membrane</location>
        <topology evidence="1">Multi-pass membrane protein</topology>
    </subcellularLocation>
</comment>
<feature type="transmembrane region" description="Helical" evidence="9">
    <location>
        <begin position="263"/>
        <end position="281"/>
    </location>
</feature>
<evidence type="ECO:0000256" key="2">
    <source>
        <dbReference type="ARBA" id="ARBA00008537"/>
    </source>
</evidence>
<feature type="transmembrane region" description="Helical" evidence="9">
    <location>
        <begin position="141"/>
        <end position="159"/>
    </location>
</feature>
<feature type="transmembrane region" description="Helical" evidence="9">
    <location>
        <begin position="366"/>
        <end position="382"/>
    </location>
</feature>
<dbReference type="PANTHER" id="PTHR42718:SF9">
    <property type="entry name" value="MAJOR FACILITATOR SUPERFAMILY MULTIDRUG TRANSPORTER MFSC"/>
    <property type="match status" value="1"/>
</dbReference>
<feature type="compositionally biased region" description="Pro residues" evidence="8">
    <location>
        <begin position="22"/>
        <end position="35"/>
    </location>
</feature>
<keyword evidence="3" id="KW-0813">Transport</keyword>
<dbReference type="SUPFAM" id="SSF103473">
    <property type="entry name" value="MFS general substrate transporter"/>
    <property type="match status" value="1"/>
</dbReference>
<dbReference type="PRINTS" id="PR01036">
    <property type="entry name" value="TCRTETB"/>
</dbReference>
<dbReference type="Pfam" id="PF07690">
    <property type="entry name" value="MFS_1"/>
    <property type="match status" value="1"/>
</dbReference>
<evidence type="ECO:0000313" key="12">
    <source>
        <dbReference type="Proteomes" id="UP000789752"/>
    </source>
</evidence>
<name>A0ABM8U9I3_9BURK</name>
<feature type="transmembrane region" description="Helical" evidence="9">
    <location>
        <begin position="394"/>
        <end position="418"/>
    </location>
</feature>
<evidence type="ECO:0000256" key="7">
    <source>
        <dbReference type="ARBA" id="ARBA00023136"/>
    </source>
</evidence>
<dbReference type="InterPro" id="IPR020846">
    <property type="entry name" value="MFS_dom"/>
</dbReference>
<comment type="caution">
    <text evidence="11">The sequence shown here is derived from an EMBL/GenBank/DDBJ whole genome shotgun (WGS) entry which is preliminary data.</text>
</comment>
<gene>
    <name evidence="11" type="primary">emrB_4</name>
    <name evidence="11" type="ORF">R54767_04571</name>
</gene>
<reference evidence="11 12" key="1">
    <citation type="submission" date="2021-04" db="EMBL/GenBank/DDBJ databases">
        <authorList>
            <person name="Vanwijnsberghe S."/>
        </authorList>
    </citation>
    <scope>NUCLEOTIDE SEQUENCE [LARGE SCALE GENOMIC DNA]</scope>
    <source>
        <strain evidence="11 12">LMG 32171</strain>
    </source>
</reference>
<evidence type="ECO:0000256" key="9">
    <source>
        <dbReference type="SAM" id="Phobius"/>
    </source>
</evidence>
<feature type="transmembrane region" description="Helical" evidence="9">
    <location>
        <begin position="84"/>
        <end position="103"/>
    </location>
</feature>
<feature type="transmembrane region" description="Helical" evidence="9">
    <location>
        <begin position="171"/>
        <end position="192"/>
    </location>
</feature>
<dbReference type="Gene3D" id="1.20.1720.10">
    <property type="entry name" value="Multidrug resistance protein D"/>
    <property type="match status" value="1"/>
</dbReference>
<feature type="transmembrane region" description="Helical" evidence="9">
    <location>
        <begin position="301"/>
        <end position="325"/>
    </location>
</feature>
<keyword evidence="5 9" id="KW-0812">Transmembrane</keyword>
<feature type="transmembrane region" description="Helical" evidence="9">
    <location>
        <begin position="511"/>
        <end position="528"/>
    </location>
</feature>
<feature type="domain" description="Major facilitator superfamily (MFS) profile" evidence="10">
    <location>
        <begin position="46"/>
        <end position="534"/>
    </location>
</feature>
<keyword evidence="6 9" id="KW-1133">Transmembrane helix</keyword>
<dbReference type="NCBIfam" id="TIGR00711">
    <property type="entry name" value="efflux_EmrB"/>
    <property type="match status" value="1"/>
</dbReference>
<organism evidence="11 12">
    <name type="scientific">Paraburkholderia gardini</name>
    <dbReference type="NCBI Taxonomy" id="2823469"/>
    <lineage>
        <taxon>Bacteria</taxon>
        <taxon>Pseudomonadati</taxon>
        <taxon>Pseudomonadota</taxon>
        <taxon>Betaproteobacteria</taxon>
        <taxon>Burkholderiales</taxon>
        <taxon>Burkholderiaceae</taxon>
        <taxon>Paraburkholderia</taxon>
    </lineage>
</organism>
<proteinExistence type="inferred from homology"/>
<dbReference type="InterPro" id="IPR036259">
    <property type="entry name" value="MFS_trans_sf"/>
</dbReference>
<evidence type="ECO:0000259" key="10">
    <source>
        <dbReference type="PROSITE" id="PS50850"/>
    </source>
</evidence>
<accession>A0ABM8U9I3</accession>
<evidence type="ECO:0000256" key="4">
    <source>
        <dbReference type="ARBA" id="ARBA00022475"/>
    </source>
</evidence>
<evidence type="ECO:0000256" key="1">
    <source>
        <dbReference type="ARBA" id="ARBA00004651"/>
    </source>
</evidence>
<dbReference type="InterPro" id="IPR004638">
    <property type="entry name" value="EmrB-like"/>
</dbReference>
<dbReference type="PANTHER" id="PTHR42718">
    <property type="entry name" value="MAJOR FACILITATOR SUPERFAMILY MULTIDRUG TRANSPORTER MFSC"/>
    <property type="match status" value="1"/>
</dbReference>
<protein>
    <submittedName>
        <fullName evidence="11">Multidrug export protein EmrB</fullName>
    </submittedName>
</protein>
<evidence type="ECO:0000256" key="8">
    <source>
        <dbReference type="SAM" id="MobiDB-lite"/>
    </source>
</evidence>
<keyword evidence="12" id="KW-1185">Reference proteome</keyword>
<feature type="transmembrane region" description="Helical" evidence="9">
    <location>
        <begin position="112"/>
        <end position="135"/>
    </location>
</feature>
<keyword evidence="7 9" id="KW-0472">Membrane</keyword>
<evidence type="ECO:0000256" key="5">
    <source>
        <dbReference type="ARBA" id="ARBA00022692"/>
    </source>
</evidence>
<feature type="region of interest" description="Disordered" evidence="8">
    <location>
        <begin position="1"/>
        <end position="35"/>
    </location>
</feature>
<sequence length="543" mass="57889">MSQPPAPPGSSGSPGTTAGPAGPRPSGPPGQPAAPAPLHGAQLALATFAVALATFMNVLDSSIANVAIPTISGNLGVSVDEGTWVITVFAAANAVSIPLTGWLTQRLGQIKLFVGAILMFSLSSWLCGIAPTLPILLCARVLQGAVAGPLIPLSQAILLSSWPKEKSSTALSLWAMTATVGPIAGPALGGWITDSYSWAWIFYINIPVGIFAAGVTWMIYRHRESPTRKLPIDVVGLGLLVAWVASLQIMLDKGKDLDWFSSPFIVVLGLTAVICFALFLVWELTGENPIVDLRLFKQRNFLGGTIAISVAYGVFFGNLVLLPQWMQEYLNYRSVDAGLVTAPLGIFAVILAPVMGRVLPRSDARIIATLAFVGFAIVFYMRSKYVIEIDTWHLVLPTLLQGIPMAMFFVPLTAIILAGQPPHKIPAAAGLSNFVRVFCGAVGTSIATNTWNNRTVLHHERLTERASINNPLFNQQIDSTQSLLHLNTQSAHALFDFQVNTQAAMMGLNDIFFISAIIFILIIPLIWITRPGKGGGGGASGAH</sequence>
<evidence type="ECO:0000313" key="11">
    <source>
        <dbReference type="EMBL" id="CAG4919058.1"/>
    </source>
</evidence>
<dbReference type="EMBL" id="CAJQYY010000032">
    <property type="protein sequence ID" value="CAG4919058.1"/>
    <property type="molecule type" value="Genomic_DNA"/>
</dbReference>
<dbReference type="InterPro" id="IPR011701">
    <property type="entry name" value="MFS"/>
</dbReference>
<evidence type="ECO:0000256" key="3">
    <source>
        <dbReference type="ARBA" id="ARBA00022448"/>
    </source>
</evidence>
<evidence type="ECO:0000256" key="6">
    <source>
        <dbReference type="ARBA" id="ARBA00022989"/>
    </source>
</evidence>
<keyword evidence="4" id="KW-1003">Cell membrane</keyword>
<dbReference type="CDD" id="cd17503">
    <property type="entry name" value="MFS_LmrB_MDR_like"/>
    <property type="match status" value="1"/>
</dbReference>
<comment type="similarity">
    <text evidence="2">Belongs to the major facilitator superfamily. EmrB family.</text>
</comment>
<dbReference type="Gene3D" id="1.20.1250.20">
    <property type="entry name" value="MFS general substrate transporter like domains"/>
    <property type="match status" value="1"/>
</dbReference>
<dbReference type="PROSITE" id="PS50850">
    <property type="entry name" value="MFS"/>
    <property type="match status" value="1"/>
</dbReference>
<feature type="transmembrane region" description="Helical" evidence="9">
    <location>
        <begin position="337"/>
        <end position="354"/>
    </location>
</feature>
<feature type="transmembrane region" description="Helical" evidence="9">
    <location>
        <begin position="232"/>
        <end position="251"/>
    </location>
</feature>
<feature type="transmembrane region" description="Helical" evidence="9">
    <location>
        <begin position="198"/>
        <end position="220"/>
    </location>
</feature>